<feature type="transmembrane region" description="Helical" evidence="11">
    <location>
        <begin position="108"/>
        <end position="134"/>
    </location>
</feature>
<evidence type="ECO:0000256" key="8">
    <source>
        <dbReference type="ARBA" id="ARBA00023288"/>
    </source>
</evidence>
<comment type="catalytic activity">
    <reaction evidence="10 11">
        <text>L-cysteinyl-[protein] + hexadecanoyl-CoA = S-hexadecanoyl-L-cysteinyl-[protein] + CoA</text>
        <dbReference type="Rhea" id="RHEA:36683"/>
        <dbReference type="Rhea" id="RHEA-COMP:10131"/>
        <dbReference type="Rhea" id="RHEA-COMP:11032"/>
        <dbReference type="ChEBI" id="CHEBI:29950"/>
        <dbReference type="ChEBI" id="CHEBI:57287"/>
        <dbReference type="ChEBI" id="CHEBI:57379"/>
        <dbReference type="ChEBI" id="CHEBI:74151"/>
        <dbReference type="EC" id="2.3.1.225"/>
    </reaction>
</comment>
<comment type="similarity">
    <text evidence="2 11">Belongs to the DHHC palmitoyltransferase family.</text>
</comment>
<keyword evidence="9 11" id="KW-0012">Acyltransferase</keyword>
<sequence length="155" mass="17980">MEGSGSEGEKKKPPERENKMKRKMKTALQLEILEKTYAVETYPSESFENRPVGEIGAFKSRNYRFFFMFVFSTTLLCIYVFGFCWVYIKRIVDSEHTSVCKAMTKTPASIVLIIYTFIAVWFVGGLSVFHLYVISTNQVVVTRQWRIGNNRNSML</sequence>
<comment type="domain">
    <text evidence="11">The DHHC domain is required for palmitoyltransferase activity.</text>
</comment>
<keyword evidence="6 11" id="KW-0472">Membrane</keyword>
<reference evidence="14 15" key="1">
    <citation type="submission" date="2019-09" db="EMBL/GenBank/DDBJ databases">
        <title>A chromosome-level genome assembly of the Chinese tupelo Nyssa sinensis.</title>
        <authorList>
            <person name="Yang X."/>
            <person name="Kang M."/>
            <person name="Yang Y."/>
            <person name="Xiong H."/>
            <person name="Wang M."/>
            <person name="Zhang Z."/>
            <person name="Wang Z."/>
            <person name="Wu H."/>
            <person name="Ma T."/>
            <person name="Liu J."/>
            <person name="Xi Z."/>
        </authorList>
    </citation>
    <scope>NUCLEOTIDE SEQUENCE [LARGE SCALE GENOMIC DNA]</scope>
    <source>
        <strain evidence="14">J267</strain>
        <tissue evidence="14">Leaf</tissue>
    </source>
</reference>
<evidence type="ECO:0000256" key="7">
    <source>
        <dbReference type="ARBA" id="ARBA00023139"/>
    </source>
</evidence>
<evidence type="ECO:0000313" key="15">
    <source>
        <dbReference type="Proteomes" id="UP000325577"/>
    </source>
</evidence>
<dbReference type="OrthoDB" id="4096362at2759"/>
<keyword evidence="5 11" id="KW-1133">Transmembrane helix</keyword>
<dbReference type="EMBL" id="CM018045">
    <property type="protein sequence ID" value="KAA8528590.1"/>
    <property type="molecule type" value="Genomic_DNA"/>
</dbReference>
<dbReference type="GO" id="GO:0019706">
    <property type="term" value="F:protein-cysteine S-palmitoyltransferase activity"/>
    <property type="evidence" value="ECO:0007669"/>
    <property type="project" value="UniProtKB-EC"/>
</dbReference>
<dbReference type="GO" id="GO:0006612">
    <property type="term" value="P:protein targeting to membrane"/>
    <property type="evidence" value="ECO:0007669"/>
    <property type="project" value="TreeGrafter"/>
</dbReference>
<dbReference type="EC" id="2.3.1.225" evidence="11"/>
<evidence type="ECO:0000256" key="10">
    <source>
        <dbReference type="ARBA" id="ARBA00048048"/>
    </source>
</evidence>
<evidence type="ECO:0000256" key="6">
    <source>
        <dbReference type="ARBA" id="ARBA00023136"/>
    </source>
</evidence>
<keyword evidence="8" id="KW-0449">Lipoprotein</keyword>
<evidence type="ECO:0000256" key="3">
    <source>
        <dbReference type="ARBA" id="ARBA00022679"/>
    </source>
</evidence>
<gene>
    <name evidence="14" type="ORF">F0562_035945</name>
</gene>
<evidence type="ECO:0000313" key="14">
    <source>
        <dbReference type="EMBL" id="KAA8528590.1"/>
    </source>
</evidence>
<comment type="subcellular location">
    <subcellularLocation>
        <location evidence="1">Endomembrane system</location>
        <topology evidence="1">Multi-pass membrane protein</topology>
    </subcellularLocation>
</comment>
<keyword evidence="7" id="KW-0564">Palmitate</keyword>
<keyword evidence="4 11" id="KW-0812">Transmembrane</keyword>
<dbReference type="PANTHER" id="PTHR22883:SF43">
    <property type="entry name" value="PALMITOYLTRANSFERASE APP"/>
    <property type="match status" value="1"/>
</dbReference>
<keyword evidence="3 11" id="KW-0808">Transferase</keyword>
<evidence type="ECO:0000256" key="12">
    <source>
        <dbReference type="SAM" id="MobiDB-lite"/>
    </source>
</evidence>
<dbReference type="PANTHER" id="PTHR22883">
    <property type="entry name" value="ZINC FINGER DHHC DOMAIN CONTAINING PROTEIN"/>
    <property type="match status" value="1"/>
</dbReference>
<feature type="region of interest" description="Disordered" evidence="12">
    <location>
        <begin position="1"/>
        <end position="21"/>
    </location>
</feature>
<dbReference type="Pfam" id="PF01529">
    <property type="entry name" value="DHHC"/>
    <property type="match status" value="1"/>
</dbReference>
<accession>A0A5J5AD77</accession>
<evidence type="ECO:0000256" key="11">
    <source>
        <dbReference type="RuleBase" id="RU079119"/>
    </source>
</evidence>
<dbReference type="GO" id="GO:0005783">
    <property type="term" value="C:endoplasmic reticulum"/>
    <property type="evidence" value="ECO:0007669"/>
    <property type="project" value="TreeGrafter"/>
</dbReference>
<evidence type="ECO:0000256" key="2">
    <source>
        <dbReference type="ARBA" id="ARBA00008574"/>
    </source>
</evidence>
<dbReference type="GO" id="GO:0005794">
    <property type="term" value="C:Golgi apparatus"/>
    <property type="evidence" value="ECO:0007669"/>
    <property type="project" value="TreeGrafter"/>
</dbReference>
<name>A0A5J5AD77_9ASTE</name>
<evidence type="ECO:0000256" key="1">
    <source>
        <dbReference type="ARBA" id="ARBA00004127"/>
    </source>
</evidence>
<feature type="compositionally biased region" description="Basic and acidic residues" evidence="12">
    <location>
        <begin position="7"/>
        <end position="18"/>
    </location>
</feature>
<proteinExistence type="inferred from homology"/>
<protein>
    <recommendedName>
        <fullName evidence="11">S-acyltransferase</fullName>
        <ecNumber evidence="11">2.3.1.225</ecNumber>
    </recommendedName>
    <alternativeName>
        <fullName evidence="11">Palmitoyltransferase</fullName>
    </alternativeName>
</protein>
<evidence type="ECO:0000259" key="13">
    <source>
        <dbReference type="Pfam" id="PF01529"/>
    </source>
</evidence>
<dbReference type="InterPro" id="IPR039859">
    <property type="entry name" value="PFA4/ZDH16/20/ERF2-like"/>
</dbReference>
<feature type="domain" description="Palmitoyltransferase DHHC" evidence="13">
    <location>
        <begin position="61"/>
        <end position="138"/>
    </location>
</feature>
<dbReference type="AlphaFoldDB" id="A0A5J5AD77"/>
<evidence type="ECO:0000256" key="9">
    <source>
        <dbReference type="ARBA" id="ARBA00023315"/>
    </source>
</evidence>
<keyword evidence="15" id="KW-1185">Reference proteome</keyword>
<feature type="transmembrane region" description="Helical" evidence="11">
    <location>
        <begin position="65"/>
        <end position="88"/>
    </location>
</feature>
<evidence type="ECO:0000256" key="5">
    <source>
        <dbReference type="ARBA" id="ARBA00022989"/>
    </source>
</evidence>
<dbReference type="InterPro" id="IPR001594">
    <property type="entry name" value="Palmitoyltrfase_DHHC"/>
</dbReference>
<evidence type="ECO:0000256" key="4">
    <source>
        <dbReference type="ARBA" id="ARBA00022692"/>
    </source>
</evidence>
<organism evidence="14 15">
    <name type="scientific">Nyssa sinensis</name>
    <dbReference type="NCBI Taxonomy" id="561372"/>
    <lineage>
        <taxon>Eukaryota</taxon>
        <taxon>Viridiplantae</taxon>
        <taxon>Streptophyta</taxon>
        <taxon>Embryophyta</taxon>
        <taxon>Tracheophyta</taxon>
        <taxon>Spermatophyta</taxon>
        <taxon>Magnoliopsida</taxon>
        <taxon>eudicotyledons</taxon>
        <taxon>Gunneridae</taxon>
        <taxon>Pentapetalae</taxon>
        <taxon>asterids</taxon>
        <taxon>Cornales</taxon>
        <taxon>Nyssaceae</taxon>
        <taxon>Nyssa</taxon>
    </lineage>
</organism>
<dbReference type="Proteomes" id="UP000325577">
    <property type="component" value="Linkage Group LG21"/>
</dbReference>